<dbReference type="Pfam" id="PF13377">
    <property type="entry name" value="Peripla_BP_3"/>
    <property type="match status" value="1"/>
</dbReference>
<sequence length="80" mass="8765">MSIDGFNLAAIQEVPLTAVHVPRDELGSEAVHLLQQRLLRPEAPHGSLLLHGTLVVRDSVRRIRPGKGHTAVEPQGLYDD</sequence>
<gene>
    <name evidence="5" type="ORF">NCTC9128_04837</name>
</gene>
<dbReference type="InterPro" id="IPR046335">
    <property type="entry name" value="LacI/GalR-like_sensor"/>
</dbReference>
<protein>
    <submittedName>
        <fullName evidence="5">Putative periplasmic binding protein/LacI transcriptional regulator</fullName>
    </submittedName>
</protein>
<dbReference type="InterPro" id="IPR028082">
    <property type="entry name" value="Peripla_BP_I"/>
</dbReference>
<feature type="domain" description="Transcriptional regulator LacI/GalR-like sensor" evidence="4">
    <location>
        <begin position="4"/>
        <end position="60"/>
    </location>
</feature>
<dbReference type="AlphaFoldDB" id="A0A2X3EMQ1"/>
<dbReference type="Proteomes" id="UP000251088">
    <property type="component" value="Unassembled WGS sequence"/>
</dbReference>
<evidence type="ECO:0000256" key="3">
    <source>
        <dbReference type="ARBA" id="ARBA00023163"/>
    </source>
</evidence>
<dbReference type="Gene3D" id="3.40.50.2300">
    <property type="match status" value="1"/>
</dbReference>
<evidence type="ECO:0000259" key="4">
    <source>
        <dbReference type="Pfam" id="PF13377"/>
    </source>
</evidence>
<reference evidence="5 6" key="1">
    <citation type="submission" date="2018-06" db="EMBL/GenBank/DDBJ databases">
        <authorList>
            <consortium name="Pathogen Informatics"/>
            <person name="Doyle S."/>
        </authorList>
    </citation>
    <scope>NUCLEOTIDE SEQUENCE [LARGE SCALE GENOMIC DNA]</scope>
    <source>
        <strain evidence="5 6">NCTC9128</strain>
    </source>
</reference>
<accession>A0A2X3EMQ1</accession>
<dbReference type="SUPFAM" id="SSF53822">
    <property type="entry name" value="Periplasmic binding protein-like I"/>
    <property type="match status" value="1"/>
</dbReference>
<evidence type="ECO:0000256" key="2">
    <source>
        <dbReference type="ARBA" id="ARBA00023125"/>
    </source>
</evidence>
<evidence type="ECO:0000256" key="1">
    <source>
        <dbReference type="ARBA" id="ARBA00023015"/>
    </source>
</evidence>
<dbReference type="GO" id="GO:0003677">
    <property type="term" value="F:DNA binding"/>
    <property type="evidence" value="ECO:0007669"/>
    <property type="project" value="UniProtKB-KW"/>
</dbReference>
<keyword evidence="3" id="KW-0804">Transcription</keyword>
<organism evidence="5 6">
    <name type="scientific">Klebsiella pneumoniae</name>
    <dbReference type="NCBI Taxonomy" id="573"/>
    <lineage>
        <taxon>Bacteria</taxon>
        <taxon>Pseudomonadati</taxon>
        <taxon>Pseudomonadota</taxon>
        <taxon>Gammaproteobacteria</taxon>
        <taxon>Enterobacterales</taxon>
        <taxon>Enterobacteriaceae</taxon>
        <taxon>Klebsiella/Raoultella group</taxon>
        <taxon>Klebsiella</taxon>
        <taxon>Klebsiella pneumoniae complex</taxon>
    </lineage>
</organism>
<name>A0A2X3EMQ1_KLEPN</name>
<evidence type="ECO:0000313" key="6">
    <source>
        <dbReference type="Proteomes" id="UP000251088"/>
    </source>
</evidence>
<keyword evidence="1" id="KW-0805">Transcription regulation</keyword>
<dbReference type="EMBL" id="UAWN01000013">
    <property type="protein sequence ID" value="SQC38696.1"/>
    <property type="molecule type" value="Genomic_DNA"/>
</dbReference>
<proteinExistence type="predicted"/>
<evidence type="ECO:0000313" key="5">
    <source>
        <dbReference type="EMBL" id="SQC38696.1"/>
    </source>
</evidence>
<keyword evidence="2" id="KW-0238">DNA-binding</keyword>